<keyword evidence="1" id="KW-0812">Transmembrane</keyword>
<accession>A0A150HIV7</accession>
<dbReference type="RefSeq" id="WP_061681352.1">
    <property type="nucleotide sequence ID" value="NZ_LRAD01000012.1"/>
</dbReference>
<sequence>MGDDVRAAEAGADAATRRSPARRGSRRLAFDLTALSVVGLLLVGAIGAATATVYRDLYSPGAFVTRYLDLLSQGRVPEALALPGVPIESSELTDAGLPADASEALLRRAALAPLSDIRVVGEQESDGVELVTVSYHAGPHSGTSTFRVERAGWVGLAPTWRFAQSPLAVIDLTLRGATAFSVNGFAVDTRQVSPNGTNADPLTPVALLVFSPGLYSISVDTPVSSSPGVAVLSDTPQAEVPVDIQTQPTSTFVDVVQERVESFLTACTTQQVLQPTGCPFGLQVRNRILEPPVWSMVDQPKISLQPDGAGWSIVPANAAAHVVVDIKSIFDGSVTHVDEDVPFRVGGTITMLPDGTASIQVQSGG</sequence>
<keyword evidence="1" id="KW-0472">Membrane</keyword>
<evidence type="ECO:0000313" key="2">
    <source>
        <dbReference type="EMBL" id="KXZ61660.1"/>
    </source>
</evidence>
<dbReference type="Proteomes" id="UP000075357">
    <property type="component" value="Unassembled WGS sequence"/>
</dbReference>
<organism evidence="2 3">
    <name type="scientific">Microbacterium laevaniformans</name>
    <dbReference type="NCBI Taxonomy" id="36807"/>
    <lineage>
        <taxon>Bacteria</taxon>
        <taxon>Bacillati</taxon>
        <taxon>Actinomycetota</taxon>
        <taxon>Actinomycetes</taxon>
        <taxon>Micrococcales</taxon>
        <taxon>Microbacteriaceae</taxon>
        <taxon>Microbacterium</taxon>
    </lineage>
</organism>
<proteinExistence type="predicted"/>
<keyword evidence="3" id="KW-1185">Reference proteome</keyword>
<keyword evidence="1" id="KW-1133">Transmembrane helix</keyword>
<comment type="caution">
    <text evidence="2">The sequence shown here is derived from an EMBL/GenBank/DDBJ whole genome shotgun (WGS) entry which is preliminary data.</text>
</comment>
<dbReference type="AlphaFoldDB" id="A0A150HIV7"/>
<dbReference type="EMBL" id="LRAD01000012">
    <property type="protein sequence ID" value="KXZ61660.1"/>
    <property type="molecule type" value="Genomic_DNA"/>
</dbReference>
<protein>
    <submittedName>
        <fullName evidence="2">Uncharacterized protein</fullName>
    </submittedName>
</protein>
<reference evidence="2 3" key="1">
    <citation type="submission" date="2016-01" db="EMBL/GenBank/DDBJ databases">
        <title>Draft genome sequences of Microbacterium laevaniformans LCDC 91-0039 and the type strain of Microbacterium hominis LCDC 84-209.</title>
        <authorList>
            <person name="Bernier A.-M."/>
            <person name="Bernard K."/>
        </authorList>
    </citation>
    <scope>NUCLEOTIDE SEQUENCE [LARGE SCALE GENOMIC DNA]</scope>
    <source>
        <strain evidence="2 3">LCDC 91-0039</strain>
    </source>
</reference>
<evidence type="ECO:0000256" key="1">
    <source>
        <dbReference type="SAM" id="Phobius"/>
    </source>
</evidence>
<evidence type="ECO:0000313" key="3">
    <source>
        <dbReference type="Proteomes" id="UP000075357"/>
    </source>
</evidence>
<name>A0A150HIV7_9MICO</name>
<gene>
    <name evidence="2" type="ORF">Mlaev_00282</name>
</gene>
<dbReference type="PATRIC" id="fig|36807.3.peg.294"/>
<dbReference type="STRING" id="36807.Mlaev_00282"/>
<feature type="transmembrane region" description="Helical" evidence="1">
    <location>
        <begin position="28"/>
        <end position="54"/>
    </location>
</feature>